<dbReference type="PANTHER" id="PTHR24148">
    <property type="entry name" value="ANKYRIN REPEAT DOMAIN-CONTAINING PROTEIN 39 HOMOLOG-RELATED"/>
    <property type="match status" value="1"/>
</dbReference>
<name>A0A428S0B3_9HYPO</name>
<dbReference type="PANTHER" id="PTHR24148:SF81">
    <property type="entry name" value="HETEROKARYON INCOMPATIBILITY DOMAIN-CONTAINING PROTEIN"/>
    <property type="match status" value="1"/>
</dbReference>
<protein>
    <recommendedName>
        <fullName evidence="1">Heterokaryon incompatibility domain-containing protein</fullName>
    </recommendedName>
</protein>
<reference evidence="2 3" key="1">
    <citation type="submission" date="2017-06" db="EMBL/GenBank/DDBJ databases">
        <title>Comparative genomic analysis of Ambrosia Fusariam Clade fungi.</title>
        <authorList>
            <person name="Stajich J.E."/>
            <person name="Carrillo J."/>
            <person name="Kijimoto T."/>
            <person name="Eskalen A."/>
            <person name="O'Donnell K."/>
            <person name="Kasson M."/>
        </authorList>
    </citation>
    <scope>NUCLEOTIDE SEQUENCE [LARGE SCALE GENOMIC DNA]</scope>
    <source>
        <strain evidence="2 3">NRRL62606</strain>
    </source>
</reference>
<comment type="caution">
    <text evidence="2">The sequence shown here is derived from an EMBL/GenBank/DDBJ whole genome shotgun (WGS) entry which is preliminary data.</text>
</comment>
<dbReference type="Proteomes" id="UP000287972">
    <property type="component" value="Unassembled WGS sequence"/>
</dbReference>
<sequence>MSRWHKSSCHSPRVSIEDGLLQCQSCDSSPNIQKLVSEQASLSPPWSVPPDESFGEMNLSWPGSVLYSPQIRDTTRTDAGEAKGAKDLGRQHEPPHIYNRRLENNEFRLIYLPAVDDESRPIHASIEAYQVDDCPEYETVSYCWGGENGDTTLCKPVFLGDYWDILLQTQNCWSMLHYLRPRIGVRVVWVDAICINQTDHQERESQVAIMGSIYQRCLRTVVYLGQDVVARHGNNNSNRAYPARRDLNTESASAVDLHHLLKMRYFQRVWVIQELVLSPMVVIPVNGVELIARRRGTASRDEVAWHESDAPWMRYLCAERSDTSLKGILEETQNSQSTDPRDKVFGLLGVLSGSTGFRPDYLLSERHIYVGTIAYMLLNESHSYLLIEAAGHQASPEVPSWLPDGNLSSLGALFQILSNFRSRLDSGREAVAGVNFWVEMLELNPDWEMLLLAHNGENQDYRHSHDQLVGSINPTTSALTLRLS</sequence>
<gene>
    <name evidence="2" type="ORF">CEP51_004602</name>
</gene>
<organism evidence="2 3">
    <name type="scientific">Fusarium floridanum</name>
    <dbReference type="NCBI Taxonomy" id="1325733"/>
    <lineage>
        <taxon>Eukaryota</taxon>
        <taxon>Fungi</taxon>
        <taxon>Dikarya</taxon>
        <taxon>Ascomycota</taxon>
        <taxon>Pezizomycotina</taxon>
        <taxon>Sordariomycetes</taxon>
        <taxon>Hypocreomycetidae</taxon>
        <taxon>Hypocreales</taxon>
        <taxon>Nectriaceae</taxon>
        <taxon>Fusarium</taxon>
        <taxon>Fusarium solani species complex</taxon>
    </lineage>
</organism>
<dbReference type="InterPro" id="IPR052895">
    <property type="entry name" value="HetReg/Transcr_Mod"/>
</dbReference>
<evidence type="ECO:0000313" key="2">
    <source>
        <dbReference type="EMBL" id="RSL83279.1"/>
    </source>
</evidence>
<evidence type="ECO:0000259" key="1">
    <source>
        <dbReference type="Pfam" id="PF06985"/>
    </source>
</evidence>
<proteinExistence type="predicted"/>
<dbReference type="EMBL" id="NKCL01000086">
    <property type="protein sequence ID" value="RSL83279.1"/>
    <property type="molecule type" value="Genomic_DNA"/>
</dbReference>
<dbReference type="Pfam" id="PF06985">
    <property type="entry name" value="HET"/>
    <property type="match status" value="1"/>
</dbReference>
<keyword evidence="3" id="KW-1185">Reference proteome</keyword>
<evidence type="ECO:0000313" key="3">
    <source>
        <dbReference type="Proteomes" id="UP000287972"/>
    </source>
</evidence>
<accession>A0A428S0B3</accession>
<dbReference type="AlphaFoldDB" id="A0A428S0B3"/>
<dbReference type="InterPro" id="IPR010730">
    <property type="entry name" value="HET"/>
</dbReference>
<feature type="domain" description="Heterokaryon incompatibility" evidence="1">
    <location>
        <begin position="137"/>
        <end position="274"/>
    </location>
</feature>